<feature type="region of interest" description="Disordered" evidence="1">
    <location>
        <begin position="260"/>
        <end position="294"/>
    </location>
</feature>
<gene>
    <name evidence="4" type="ORF">NF348_12260</name>
</gene>
<keyword evidence="2" id="KW-1133">Transmembrane helix</keyword>
<proteinExistence type="predicted"/>
<dbReference type="EMBL" id="JAMWDU010000004">
    <property type="protein sequence ID" value="MCP8887888.1"/>
    <property type="molecule type" value="Genomic_DNA"/>
</dbReference>
<dbReference type="Gene3D" id="1.10.101.10">
    <property type="entry name" value="PGBD-like superfamily/PGBD"/>
    <property type="match status" value="2"/>
</dbReference>
<dbReference type="RefSeq" id="WP_254674974.1">
    <property type="nucleotide sequence ID" value="NZ_JAMWDU010000004.1"/>
</dbReference>
<sequence length="385" mass="39628">MTASTFTQLPLMAGSALLSTLGRAGMWSFSRYMRAPLASTGLLAMVTMTALAGSNALFFQTTEHPSPFFAPSRDVVAPLPTPVVERPTERTSAVETLPAIPASTETTGSVSAAPAPVIPTAPVGNAEMFAVQKKLFELQLFSGKVDGYYGPKTAEAIRAFELRNGMTPTGANDAAVVEAILGSDAAGRTTTPIAPQPQAVAPAPVAQPQPVAVVTPAPAPAVHQDQLVARLPALSPAEQVFDDVAQSAAETIDSIIAAVDGSRGSAPSTSAPPVPRATLPSLSAQTQTQPMPAQVQPVAQPQAVQVASAVGVNTAAVPPATDAALVTQIQSGLASLGFFRGPIDGRPGAETSRAIREFENFHRYKMTGQVQPDLVELLVKAGATI</sequence>
<keyword evidence="2" id="KW-0472">Membrane</keyword>
<dbReference type="Proteomes" id="UP001060275">
    <property type="component" value="Unassembled WGS sequence"/>
</dbReference>
<organism evidence="4 5">
    <name type="scientific">Devosia ureilytica</name>
    <dbReference type="NCBI Taxonomy" id="2952754"/>
    <lineage>
        <taxon>Bacteria</taxon>
        <taxon>Pseudomonadati</taxon>
        <taxon>Pseudomonadota</taxon>
        <taxon>Alphaproteobacteria</taxon>
        <taxon>Hyphomicrobiales</taxon>
        <taxon>Devosiaceae</taxon>
        <taxon>Devosia</taxon>
    </lineage>
</organism>
<feature type="transmembrane region" description="Helical" evidence="2">
    <location>
        <begin position="37"/>
        <end position="59"/>
    </location>
</feature>
<feature type="compositionally biased region" description="Low complexity" evidence="1">
    <location>
        <begin position="283"/>
        <end position="294"/>
    </location>
</feature>
<reference evidence="4" key="1">
    <citation type="submission" date="2022-06" db="EMBL/GenBank/DDBJ databases">
        <title>Devosia sp. XJ19-45 genome assembly.</title>
        <authorList>
            <person name="Li B."/>
            <person name="Cai M."/>
            <person name="Nie G."/>
            <person name="Li W."/>
        </authorList>
    </citation>
    <scope>NUCLEOTIDE SEQUENCE</scope>
    <source>
        <strain evidence="4">XJ19-45</strain>
    </source>
</reference>
<feature type="domain" description="Peptidoglycan binding-like" evidence="3">
    <location>
        <begin position="127"/>
        <end position="180"/>
    </location>
</feature>
<dbReference type="AlphaFoldDB" id="A0A9Q4FTB5"/>
<evidence type="ECO:0000256" key="2">
    <source>
        <dbReference type="SAM" id="Phobius"/>
    </source>
</evidence>
<protein>
    <submittedName>
        <fullName evidence="4">Peptidoglycan-binding protein</fullName>
    </submittedName>
</protein>
<dbReference type="InterPro" id="IPR002477">
    <property type="entry name" value="Peptidoglycan-bd-like"/>
</dbReference>
<evidence type="ECO:0000259" key="3">
    <source>
        <dbReference type="Pfam" id="PF01471"/>
    </source>
</evidence>
<dbReference type="InterPro" id="IPR036365">
    <property type="entry name" value="PGBD-like_sf"/>
</dbReference>
<accession>A0A9Q4FTB5</accession>
<dbReference type="SUPFAM" id="SSF47090">
    <property type="entry name" value="PGBD-like"/>
    <property type="match status" value="2"/>
</dbReference>
<evidence type="ECO:0000313" key="4">
    <source>
        <dbReference type="EMBL" id="MCP8887888.1"/>
    </source>
</evidence>
<dbReference type="Pfam" id="PF01471">
    <property type="entry name" value="PG_binding_1"/>
    <property type="match status" value="2"/>
</dbReference>
<comment type="caution">
    <text evidence="4">The sequence shown here is derived from an EMBL/GenBank/DDBJ whole genome shotgun (WGS) entry which is preliminary data.</text>
</comment>
<dbReference type="InterPro" id="IPR036366">
    <property type="entry name" value="PGBDSf"/>
</dbReference>
<evidence type="ECO:0000256" key="1">
    <source>
        <dbReference type="SAM" id="MobiDB-lite"/>
    </source>
</evidence>
<keyword evidence="2" id="KW-0812">Transmembrane</keyword>
<keyword evidence="5" id="KW-1185">Reference proteome</keyword>
<evidence type="ECO:0000313" key="5">
    <source>
        <dbReference type="Proteomes" id="UP001060275"/>
    </source>
</evidence>
<name>A0A9Q4FTB5_9HYPH</name>
<feature type="domain" description="Peptidoglycan binding-like" evidence="3">
    <location>
        <begin position="325"/>
        <end position="377"/>
    </location>
</feature>